<dbReference type="InterPro" id="IPR001810">
    <property type="entry name" value="F-box_dom"/>
</dbReference>
<protein>
    <submittedName>
        <fullName evidence="3">Alpha and gamma adaptin binding protein p34</fullName>
    </submittedName>
</protein>
<evidence type="ECO:0000259" key="2">
    <source>
        <dbReference type="PROSITE" id="PS50181"/>
    </source>
</evidence>
<reference evidence="3 4" key="1">
    <citation type="submission" date="2015-04" db="EMBL/GenBank/DDBJ databases">
        <title>Genome sequence of Ceratocystis platani, a major pathogen of plane trees.</title>
        <authorList>
            <person name="Belbahri L."/>
        </authorList>
    </citation>
    <scope>NUCLEOTIDE SEQUENCE [LARGE SCALE GENOMIC DNA]</scope>
    <source>
        <strain evidence="3 4">CFO</strain>
    </source>
</reference>
<feature type="compositionally biased region" description="Basic and acidic residues" evidence="1">
    <location>
        <begin position="527"/>
        <end position="547"/>
    </location>
</feature>
<evidence type="ECO:0000313" key="3">
    <source>
        <dbReference type="EMBL" id="KKF93865.1"/>
    </source>
</evidence>
<comment type="caution">
    <text evidence="3">The sequence shown here is derived from an EMBL/GenBank/DDBJ whole genome shotgun (WGS) entry which is preliminary data.</text>
</comment>
<feature type="compositionally biased region" description="Basic and acidic residues" evidence="1">
    <location>
        <begin position="1160"/>
        <end position="1172"/>
    </location>
</feature>
<feature type="compositionally biased region" description="Acidic residues" evidence="1">
    <location>
        <begin position="1114"/>
        <end position="1123"/>
    </location>
</feature>
<gene>
    <name evidence="3" type="ORF">CFO_g3806</name>
</gene>
<dbReference type="EMBL" id="LBBL01000204">
    <property type="protein sequence ID" value="KKF93865.1"/>
    <property type="molecule type" value="Genomic_DNA"/>
</dbReference>
<feature type="region of interest" description="Disordered" evidence="1">
    <location>
        <begin position="1152"/>
        <end position="1185"/>
    </location>
</feature>
<dbReference type="Gene3D" id="3.40.50.11960">
    <property type="match status" value="1"/>
</dbReference>
<feature type="region of interest" description="Disordered" evidence="1">
    <location>
        <begin position="1102"/>
        <end position="1123"/>
    </location>
</feature>
<accession>A0A0F8B259</accession>
<dbReference type="PANTHER" id="PTHR37848:SF1">
    <property type="entry name" value="SUN DOMAIN-CONTAINING PROTEIN"/>
    <property type="match status" value="1"/>
</dbReference>
<dbReference type="PROSITE" id="PS50181">
    <property type="entry name" value="FBOX"/>
    <property type="match status" value="1"/>
</dbReference>
<sequence>MSASDNLFVYYLTERLPLEILTEILKPLQTGDLGSLRLCNKALNTKLAPQFYEQHFSTLNVSMSLPSLRALIKISRCEKVAGYIKAMRFQYNDRAFYFEASQNDSMLPVIASGSHILMLQDAIRVLPNLHKFIIVVSSGSSEMAQYVCFQSPIVAAANINHPITSVEIEYNGTRGGGIDPRAIRLLKYTRIAMGPVLRSLTSLKLALRNTSLVDVMMPSPLSYLLSETPNLRLLRINSERSSTDIDAEIILNSLVSDFRHGQELLEQGAQLSIVQDAILDEGEVKNDITLRPLELPRVPLDLSNLRHLELGKMIVDAGVLSKVIEAFLSQLHTFRLFRVGLISEEVDIDNIPDPTTEMQSLKKVKNTMILRIMESMKIMEIMKIMESMKKGVGDSPVTDGTLSQSHSDGPVGGPSEPPPAFDDAIFSQPAMSGSGPVSISTSGPAPTESPPQYAEIINAHHPQPENNLLVPANPPFARPLAKHLKWFSSDCYLDPQLDSDPAFLEAWIRHVAREPIQMQLRISGQHTETRMHMHRDSDGRSRSRDHQETVEDFDFQIDLTAFLFCDMLSKASWAELHTVENHEKAYRGGIFRSRAHPFRGVKKLWRRRRGLWKGRRRDLTIADEESESAAILRPEAASGVSLGSDNSDSLDTLENSGLALGGEEKPSLTEWCHRYCSSGLVRSFEVEKRVLGFDESYVRGRVTNLIRTTGYMGDVSITFPVDHARMTVFSSCYINEWRLMKWLRWAVILTLLVVLVWPYLFLRTRKFNVVSVNWWFSRRDEATGERRFVSMSEDQILDFWQHGIQEAAMRKRRGNLHVGDAVSARDSHSRGQGAEAYRDMQGRMESAFYAASAMQRHTGWGLFILDTLEDTKKRPFVRLLLYHHHTYTYSHNSLSPSNMTQDVQNPRRILAVSLDTEGHHLSRIITELTGSSPEPVEDSLAGTSHQLPLTTAYYSADVPIWLDLVSSPHEWSETFLSDEAKEVLEVLGALVVVFSSSVSPRDTAGQAVESGTTIAKPTSGDLLREIGRVVKDGLGGWEWDGVALAIGAGEDSTFADDWEDCCAELGLEFVSVRGGDKDQGRNEFGETMGIARVLEALQANNWASGSEDPGQDCADSDEDQFDLDPDNLDFAMGDPSDFEGLRQAIWGEISARESAAAATEKADADGETKEGPTVENPDPFESGPDDVEKIEKLMMKLKATREMGEGLPEAQRKKMAKKAVLEVMKEL</sequence>
<dbReference type="Proteomes" id="UP000034841">
    <property type="component" value="Unassembled WGS sequence"/>
</dbReference>
<feature type="domain" description="F-box" evidence="2">
    <location>
        <begin position="10"/>
        <end position="59"/>
    </location>
</feature>
<feature type="region of interest" description="Disordered" evidence="1">
    <location>
        <begin position="526"/>
        <end position="547"/>
    </location>
</feature>
<dbReference type="Pfam" id="PF10199">
    <property type="entry name" value="Adaptin_binding"/>
    <property type="match status" value="1"/>
</dbReference>
<keyword evidence="4" id="KW-1185">Reference proteome</keyword>
<feature type="region of interest" description="Disordered" evidence="1">
    <location>
        <begin position="390"/>
        <end position="427"/>
    </location>
</feature>
<evidence type="ECO:0000313" key="4">
    <source>
        <dbReference type="Proteomes" id="UP000034841"/>
    </source>
</evidence>
<feature type="compositionally biased region" description="Polar residues" evidence="1">
    <location>
        <begin position="398"/>
        <end position="407"/>
    </location>
</feature>
<name>A0A0F8B259_CERFI</name>
<proteinExistence type="predicted"/>
<evidence type="ECO:0000256" key="1">
    <source>
        <dbReference type="SAM" id="MobiDB-lite"/>
    </source>
</evidence>
<organism evidence="3 4">
    <name type="scientific">Ceratocystis fimbriata f. sp. platani</name>
    <dbReference type="NCBI Taxonomy" id="88771"/>
    <lineage>
        <taxon>Eukaryota</taxon>
        <taxon>Fungi</taxon>
        <taxon>Dikarya</taxon>
        <taxon>Ascomycota</taxon>
        <taxon>Pezizomycotina</taxon>
        <taxon>Sordariomycetes</taxon>
        <taxon>Hypocreomycetidae</taxon>
        <taxon>Microascales</taxon>
        <taxon>Ceratocystidaceae</taxon>
        <taxon>Ceratocystis</taxon>
    </lineage>
</organism>
<dbReference type="AlphaFoldDB" id="A0A0F8B259"/>
<dbReference type="OrthoDB" id="203796at2759"/>
<dbReference type="PANTHER" id="PTHR37848">
    <property type="entry name" value="EXPRESSED PROTEIN"/>
    <property type="match status" value="1"/>
</dbReference>